<sequence>MCCPPIPTSPSSNAPFSGLACIAYITTARSGPCPLSHASSEIPHQRPHSELVYSRFTNIAAFDPSVLLTLTEVRDHPPGDSGYPAGGHGALFEAKFNTKAPVGPAPLSP</sequence>
<proteinExistence type="predicted"/>
<accession>A0A8H5F5M2</accession>
<gene>
    <name evidence="1" type="ORF">D9619_011284</name>
</gene>
<reference evidence="1 2" key="1">
    <citation type="journal article" date="2020" name="ISME J.">
        <title>Uncovering the hidden diversity of litter-decomposition mechanisms in mushroom-forming fungi.</title>
        <authorList>
            <person name="Floudas D."/>
            <person name="Bentzer J."/>
            <person name="Ahren D."/>
            <person name="Johansson T."/>
            <person name="Persson P."/>
            <person name="Tunlid A."/>
        </authorList>
    </citation>
    <scope>NUCLEOTIDE SEQUENCE [LARGE SCALE GENOMIC DNA]</scope>
    <source>
        <strain evidence="1 2">CBS 101986</strain>
    </source>
</reference>
<dbReference type="AlphaFoldDB" id="A0A8H5F5M2"/>
<evidence type="ECO:0000313" key="2">
    <source>
        <dbReference type="Proteomes" id="UP000567179"/>
    </source>
</evidence>
<dbReference type="EMBL" id="JAACJJ010000016">
    <property type="protein sequence ID" value="KAF5324118.1"/>
    <property type="molecule type" value="Genomic_DNA"/>
</dbReference>
<evidence type="ECO:0000313" key="1">
    <source>
        <dbReference type="EMBL" id="KAF5324118.1"/>
    </source>
</evidence>
<protein>
    <submittedName>
        <fullName evidence="1">Uncharacterized protein</fullName>
    </submittedName>
</protein>
<comment type="caution">
    <text evidence="1">The sequence shown here is derived from an EMBL/GenBank/DDBJ whole genome shotgun (WGS) entry which is preliminary data.</text>
</comment>
<keyword evidence="2" id="KW-1185">Reference proteome</keyword>
<dbReference type="Proteomes" id="UP000567179">
    <property type="component" value="Unassembled WGS sequence"/>
</dbReference>
<name>A0A8H5F5M2_9AGAR</name>
<organism evidence="1 2">
    <name type="scientific">Psilocybe cf. subviscida</name>
    <dbReference type="NCBI Taxonomy" id="2480587"/>
    <lineage>
        <taxon>Eukaryota</taxon>
        <taxon>Fungi</taxon>
        <taxon>Dikarya</taxon>
        <taxon>Basidiomycota</taxon>
        <taxon>Agaricomycotina</taxon>
        <taxon>Agaricomycetes</taxon>
        <taxon>Agaricomycetidae</taxon>
        <taxon>Agaricales</taxon>
        <taxon>Agaricineae</taxon>
        <taxon>Strophariaceae</taxon>
        <taxon>Psilocybe</taxon>
    </lineage>
</organism>